<dbReference type="PRINTS" id="PR00352">
    <property type="entry name" value="3FE4SFRDOXIN"/>
</dbReference>
<comment type="caution">
    <text evidence="9">The sequence shown here is derived from an EMBL/GenBank/DDBJ whole genome shotgun (WGS) entry which is preliminary data.</text>
</comment>
<keyword evidence="4 6" id="KW-0408">Iron</keyword>
<evidence type="ECO:0000256" key="6">
    <source>
        <dbReference type="RuleBase" id="RU368020"/>
    </source>
</evidence>
<protein>
    <recommendedName>
        <fullName evidence="6">Ferredoxin</fullName>
    </recommendedName>
</protein>
<evidence type="ECO:0000256" key="2">
    <source>
        <dbReference type="ARBA" id="ARBA00022723"/>
    </source>
</evidence>
<dbReference type="Gene3D" id="3.30.70.20">
    <property type="match status" value="1"/>
</dbReference>
<dbReference type="Proteomes" id="UP000623269">
    <property type="component" value="Unassembled WGS sequence"/>
</dbReference>
<dbReference type="SUPFAM" id="SSF54862">
    <property type="entry name" value="4Fe-4S ferredoxins"/>
    <property type="match status" value="1"/>
</dbReference>
<dbReference type="EMBL" id="JAEAGR010000011">
    <property type="protein sequence ID" value="MBH1941394.1"/>
    <property type="molecule type" value="Genomic_DNA"/>
</dbReference>
<proteinExistence type="predicted"/>
<gene>
    <name evidence="9" type="ORF">I5677_10870</name>
</gene>
<evidence type="ECO:0000313" key="10">
    <source>
        <dbReference type="Proteomes" id="UP000623269"/>
    </source>
</evidence>
<keyword evidence="1 6" id="KW-0813">Transport</keyword>
<evidence type="ECO:0000313" key="9">
    <source>
        <dbReference type="EMBL" id="MBH1941394.1"/>
    </source>
</evidence>
<dbReference type="GO" id="GO:0051536">
    <property type="term" value="F:iron-sulfur cluster binding"/>
    <property type="evidence" value="ECO:0007669"/>
    <property type="project" value="UniProtKB-KW"/>
</dbReference>
<name>A0A8J7GZN7_9FIRM</name>
<dbReference type="PANTHER" id="PTHR36923">
    <property type="entry name" value="FERREDOXIN"/>
    <property type="match status" value="1"/>
</dbReference>
<dbReference type="AlphaFoldDB" id="A0A8J7GZN7"/>
<evidence type="ECO:0000256" key="4">
    <source>
        <dbReference type="ARBA" id="ARBA00023004"/>
    </source>
</evidence>
<dbReference type="PROSITE" id="PS00198">
    <property type="entry name" value="4FE4S_FER_1"/>
    <property type="match status" value="1"/>
</dbReference>
<reference evidence="9" key="1">
    <citation type="submission" date="2020-12" db="EMBL/GenBank/DDBJ databases">
        <title>M. sibirica DSM 26468T genome.</title>
        <authorList>
            <person name="Thieme N."/>
            <person name="Rettenmaier R."/>
            <person name="Zverlov V."/>
            <person name="Liebl W."/>
        </authorList>
    </citation>
    <scope>NUCLEOTIDE SEQUENCE</scope>
    <source>
        <strain evidence="9">DSM 26468</strain>
    </source>
</reference>
<keyword evidence="2 6" id="KW-0479">Metal-binding</keyword>
<dbReference type="InterPro" id="IPR051269">
    <property type="entry name" value="Fe-S_cluster_ET"/>
</dbReference>
<dbReference type="InterPro" id="IPR017900">
    <property type="entry name" value="4Fe4S_Fe_S_CS"/>
</dbReference>
<evidence type="ECO:0000256" key="3">
    <source>
        <dbReference type="ARBA" id="ARBA00022982"/>
    </source>
</evidence>
<dbReference type="PANTHER" id="PTHR36923:SF3">
    <property type="entry name" value="FERREDOXIN"/>
    <property type="match status" value="1"/>
</dbReference>
<organism evidence="9 10">
    <name type="scientific">Mobilitalea sibirica</name>
    <dbReference type="NCBI Taxonomy" id="1462919"/>
    <lineage>
        <taxon>Bacteria</taxon>
        <taxon>Bacillati</taxon>
        <taxon>Bacillota</taxon>
        <taxon>Clostridia</taxon>
        <taxon>Lachnospirales</taxon>
        <taxon>Lachnospiraceae</taxon>
        <taxon>Mobilitalea</taxon>
    </lineage>
</organism>
<comment type="function">
    <text evidence="6">Ferredoxins are iron-sulfur proteins that transfer electrons in a wide variety of metabolic reactions.</text>
</comment>
<keyword evidence="10" id="KW-1185">Reference proteome</keyword>
<evidence type="ECO:0000256" key="5">
    <source>
        <dbReference type="ARBA" id="ARBA00023014"/>
    </source>
</evidence>
<dbReference type="PROSITE" id="PS51379">
    <property type="entry name" value="4FE4S_FER_2"/>
    <property type="match status" value="1"/>
</dbReference>
<keyword evidence="3 6" id="KW-0249">Electron transport</keyword>
<dbReference type="InterPro" id="IPR001080">
    <property type="entry name" value="3Fe4S_ferredoxin"/>
</dbReference>
<evidence type="ECO:0000259" key="8">
    <source>
        <dbReference type="PROSITE" id="PS51379"/>
    </source>
</evidence>
<dbReference type="RefSeq" id="WP_197661613.1">
    <property type="nucleotide sequence ID" value="NZ_JAEAGR010000011.1"/>
</dbReference>
<accession>A0A8J7GZN7</accession>
<evidence type="ECO:0000256" key="1">
    <source>
        <dbReference type="ARBA" id="ARBA00022448"/>
    </source>
</evidence>
<evidence type="ECO:0000256" key="7">
    <source>
        <dbReference type="SAM" id="MobiDB-lite"/>
    </source>
</evidence>
<dbReference type="Pfam" id="PF13370">
    <property type="entry name" value="Fer4_13"/>
    <property type="match status" value="1"/>
</dbReference>
<dbReference type="GO" id="GO:0009055">
    <property type="term" value="F:electron transfer activity"/>
    <property type="evidence" value="ECO:0007669"/>
    <property type="project" value="UniProtKB-UniRule"/>
</dbReference>
<sequence length="64" mass="6986">MKAYVDQDGCISCGLCIDLCPEVFSYNEDDVSVAIEGDIPEDALERAEESRDGCPVSVIDLKDE</sequence>
<feature type="region of interest" description="Disordered" evidence="7">
    <location>
        <begin position="44"/>
        <end position="64"/>
    </location>
</feature>
<dbReference type="GO" id="GO:0005506">
    <property type="term" value="F:iron ion binding"/>
    <property type="evidence" value="ECO:0007669"/>
    <property type="project" value="UniProtKB-UniRule"/>
</dbReference>
<keyword evidence="5 6" id="KW-0411">Iron-sulfur</keyword>
<feature type="domain" description="4Fe-4S ferredoxin-type" evidence="8">
    <location>
        <begin position="1"/>
        <end position="29"/>
    </location>
</feature>
<dbReference type="InterPro" id="IPR017896">
    <property type="entry name" value="4Fe4S_Fe-S-bd"/>
</dbReference>